<evidence type="ECO:0000256" key="1">
    <source>
        <dbReference type="ARBA" id="ARBA00022723"/>
    </source>
</evidence>
<comment type="caution">
    <text evidence="3">The sequence shown here is derived from an EMBL/GenBank/DDBJ whole genome shotgun (WGS) entry which is preliminary data.</text>
</comment>
<dbReference type="PANTHER" id="PTHR35848">
    <property type="entry name" value="OXALATE-BINDING PROTEIN"/>
    <property type="match status" value="1"/>
</dbReference>
<organism evidence="3 4">
    <name type="scientific">Fusibacter ferrireducens</name>
    <dbReference type="NCBI Taxonomy" id="2785058"/>
    <lineage>
        <taxon>Bacteria</taxon>
        <taxon>Bacillati</taxon>
        <taxon>Bacillota</taxon>
        <taxon>Clostridia</taxon>
        <taxon>Eubacteriales</taxon>
        <taxon>Eubacteriales Family XII. Incertae Sedis</taxon>
        <taxon>Fusibacter</taxon>
    </lineage>
</organism>
<feature type="domain" description="Cupin type-2" evidence="2">
    <location>
        <begin position="41"/>
        <end position="109"/>
    </location>
</feature>
<dbReference type="SUPFAM" id="SSF51182">
    <property type="entry name" value="RmlC-like cupins"/>
    <property type="match status" value="1"/>
</dbReference>
<evidence type="ECO:0000313" key="3">
    <source>
        <dbReference type="EMBL" id="MBF4695201.1"/>
    </source>
</evidence>
<keyword evidence="1" id="KW-0479">Metal-binding</keyword>
<sequence>MIVGNFNDLTASKIMSDAAKNAAMKVLVSPTEGWEDHVMRVVELEAEGFSPKHQHDWPHINYVIEGEGTLLIEDTLHPLKAGSYAFVPPNTLHQFSNTGSTPLKFICIVPVRGHQ</sequence>
<dbReference type="PANTHER" id="PTHR35848:SF6">
    <property type="entry name" value="CUPIN TYPE-2 DOMAIN-CONTAINING PROTEIN"/>
    <property type="match status" value="1"/>
</dbReference>
<reference evidence="3 4" key="1">
    <citation type="submission" date="2020-11" db="EMBL/GenBank/DDBJ databases">
        <title>Fusibacter basophilias sp. nov.</title>
        <authorList>
            <person name="Qiu D."/>
        </authorList>
    </citation>
    <scope>NUCLEOTIDE SEQUENCE [LARGE SCALE GENOMIC DNA]</scope>
    <source>
        <strain evidence="3 4">Q10-2</strain>
    </source>
</reference>
<accession>A0ABR9ZXL0</accession>
<protein>
    <submittedName>
        <fullName evidence="3">Cupin domain-containing protein</fullName>
    </submittedName>
</protein>
<dbReference type="InterPro" id="IPR013096">
    <property type="entry name" value="Cupin_2"/>
</dbReference>
<dbReference type="InterPro" id="IPR051610">
    <property type="entry name" value="GPI/OXD"/>
</dbReference>
<dbReference type="CDD" id="cd02222">
    <property type="entry name" value="cupin_TM1459-like"/>
    <property type="match status" value="1"/>
</dbReference>
<dbReference type="InterPro" id="IPR014710">
    <property type="entry name" value="RmlC-like_jellyroll"/>
</dbReference>
<dbReference type="InterPro" id="IPR011051">
    <property type="entry name" value="RmlC_Cupin_sf"/>
</dbReference>
<gene>
    <name evidence="3" type="ORF">ISU02_19040</name>
</gene>
<dbReference type="EMBL" id="JADKNH010000014">
    <property type="protein sequence ID" value="MBF4695201.1"/>
    <property type="molecule type" value="Genomic_DNA"/>
</dbReference>
<keyword evidence="4" id="KW-1185">Reference proteome</keyword>
<evidence type="ECO:0000259" key="2">
    <source>
        <dbReference type="Pfam" id="PF07883"/>
    </source>
</evidence>
<dbReference type="Pfam" id="PF07883">
    <property type="entry name" value="Cupin_2"/>
    <property type="match status" value="1"/>
</dbReference>
<name>A0ABR9ZXL0_9FIRM</name>
<dbReference type="RefSeq" id="WP_194703444.1">
    <property type="nucleotide sequence ID" value="NZ_JADKNH010000014.1"/>
</dbReference>
<dbReference type="Gene3D" id="2.60.120.10">
    <property type="entry name" value="Jelly Rolls"/>
    <property type="match status" value="1"/>
</dbReference>
<evidence type="ECO:0000313" key="4">
    <source>
        <dbReference type="Proteomes" id="UP000614200"/>
    </source>
</evidence>
<dbReference type="Proteomes" id="UP000614200">
    <property type="component" value="Unassembled WGS sequence"/>
</dbReference>
<proteinExistence type="predicted"/>